<dbReference type="OrthoDB" id="2923349at2759"/>
<keyword evidence="3" id="KW-1185">Reference proteome</keyword>
<sequence length="181" mass="19738">MVKVAPGDFPEPPKTLSVSALLQGYEQRPGNITKEQFVERFCDRSTGKDLWQYPNPSIGSFISDYTGTAIKFKITLGPGTLIDRFGGDDTRYFAPLGTPYAMRSLPPCVLGIPSTYSVYRVLQPLEVEAGPIAPGFLQPGLGTQYVALQKSDADKVSATTLMQAGVIEKLSDGEVLKMYQH</sequence>
<dbReference type="InParanoid" id="A0A136JGH2"/>
<dbReference type="PANTHER" id="PTHR42059">
    <property type="entry name" value="TNT DOMAIN-CONTAINING PROTEIN"/>
    <property type="match status" value="1"/>
</dbReference>
<dbReference type="Pfam" id="PF14021">
    <property type="entry name" value="TNT"/>
    <property type="match status" value="1"/>
</dbReference>
<dbReference type="EMBL" id="KQ964246">
    <property type="protein sequence ID" value="KXJ96242.1"/>
    <property type="molecule type" value="Genomic_DNA"/>
</dbReference>
<proteinExistence type="predicted"/>
<reference evidence="3" key="1">
    <citation type="submission" date="2016-02" db="EMBL/GenBank/DDBJ databases">
        <title>Draft genome sequence of Microdochium bolleyi, a fungal endophyte of beachgrass.</title>
        <authorList>
            <consortium name="DOE Joint Genome Institute"/>
            <person name="David A.S."/>
            <person name="May G."/>
            <person name="Haridas S."/>
            <person name="Lim J."/>
            <person name="Wang M."/>
            <person name="Labutti K."/>
            <person name="Lipzen A."/>
            <person name="Barry K."/>
            <person name="Grigoriev I.V."/>
        </authorList>
    </citation>
    <scope>NUCLEOTIDE SEQUENCE [LARGE SCALE GENOMIC DNA]</scope>
    <source>
        <strain evidence="3">J235TASD1</strain>
    </source>
</reference>
<name>A0A136JGH2_9PEZI</name>
<dbReference type="GO" id="GO:0050135">
    <property type="term" value="F:NADP+ nucleosidase activity"/>
    <property type="evidence" value="ECO:0007669"/>
    <property type="project" value="InterPro"/>
</dbReference>
<dbReference type="PANTHER" id="PTHR42059:SF1">
    <property type="entry name" value="TNT DOMAIN-CONTAINING PROTEIN"/>
    <property type="match status" value="1"/>
</dbReference>
<feature type="domain" description="TNT" evidence="1">
    <location>
        <begin position="75"/>
        <end position="168"/>
    </location>
</feature>
<dbReference type="AlphaFoldDB" id="A0A136JGH2"/>
<dbReference type="InterPro" id="IPR025331">
    <property type="entry name" value="TNT"/>
</dbReference>
<dbReference type="InterPro" id="IPR053024">
    <property type="entry name" value="Fungal_surface_NADase"/>
</dbReference>
<evidence type="ECO:0000259" key="1">
    <source>
        <dbReference type="Pfam" id="PF14021"/>
    </source>
</evidence>
<evidence type="ECO:0000313" key="2">
    <source>
        <dbReference type="EMBL" id="KXJ96242.1"/>
    </source>
</evidence>
<organism evidence="2 3">
    <name type="scientific">Microdochium bolleyi</name>
    <dbReference type="NCBI Taxonomy" id="196109"/>
    <lineage>
        <taxon>Eukaryota</taxon>
        <taxon>Fungi</taxon>
        <taxon>Dikarya</taxon>
        <taxon>Ascomycota</taxon>
        <taxon>Pezizomycotina</taxon>
        <taxon>Sordariomycetes</taxon>
        <taxon>Xylariomycetidae</taxon>
        <taxon>Xylariales</taxon>
        <taxon>Microdochiaceae</taxon>
        <taxon>Microdochium</taxon>
    </lineage>
</organism>
<dbReference type="Proteomes" id="UP000070501">
    <property type="component" value="Unassembled WGS sequence"/>
</dbReference>
<protein>
    <recommendedName>
        <fullName evidence="1">TNT domain-containing protein</fullName>
    </recommendedName>
</protein>
<accession>A0A136JGH2</accession>
<gene>
    <name evidence="2" type="ORF">Micbo1qcDRAFT_201555</name>
</gene>
<evidence type="ECO:0000313" key="3">
    <source>
        <dbReference type="Proteomes" id="UP000070501"/>
    </source>
</evidence>